<reference evidence="11 12" key="1">
    <citation type="submission" date="2018-08" db="EMBL/GenBank/DDBJ databases">
        <title>A genome reference for cultivated species of the human gut microbiota.</title>
        <authorList>
            <person name="Zou Y."/>
            <person name="Xue W."/>
            <person name="Luo G."/>
        </authorList>
    </citation>
    <scope>NUCLEOTIDE SEQUENCE [LARGE SCALE GENOMIC DNA]</scope>
    <source>
        <strain evidence="10 13">AF39-14AC</strain>
        <strain evidence="9 12">AM29-10</strain>
        <strain evidence="8 11">AM47-6BH</strain>
    </source>
</reference>
<evidence type="ECO:0000313" key="11">
    <source>
        <dbReference type="Proteomes" id="UP000283721"/>
    </source>
</evidence>
<keyword evidence="4" id="KW-0479">Metal-binding</keyword>
<keyword evidence="6" id="KW-0411">Iron-sulfur</keyword>
<evidence type="ECO:0000256" key="6">
    <source>
        <dbReference type="ARBA" id="ARBA00023014"/>
    </source>
</evidence>
<dbReference type="SUPFAM" id="SSF102114">
    <property type="entry name" value="Radical SAM enzymes"/>
    <property type="match status" value="1"/>
</dbReference>
<dbReference type="PANTHER" id="PTHR43787">
    <property type="entry name" value="FEMO COFACTOR BIOSYNTHESIS PROTEIN NIFB-RELATED"/>
    <property type="match status" value="1"/>
</dbReference>
<dbReference type="Gene3D" id="3.20.20.70">
    <property type="entry name" value="Aldolase class I"/>
    <property type="match status" value="1"/>
</dbReference>
<dbReference type="Proteomes" id="UP000286181">
    <property type="component" value="Unassembled WGS sequence"/>
</dbReference>
<dbReference type="EMBL" id="QSKC01000001">
    <property type="protein sequence ID" value="RHE34709.1"/>
    <property type="molecule type" value="Genomic_DNA"/>
</dbReference>
<dbReference type="EMBL" id="QROF01000012">
    <property type="protein sequence ID" value="RHL02564.1"/>
    <property type="molecule type" value="Genomic_DNA"/>
</dbReference>
<evidence type="ECO:0000256" key="3">
    <source>
        <dbReference type="ARBA" id="ARBA00022691"/>
    </source>
</evidence>
<evidence type="ECO:0000259" key="7">
    <source>
        <dbReference type="PROSITE" id="PS51918"/>
    </source>
</evidence>
<dbReference type="InterPro" id="IPR007197">
    <property type="entry name" value="rSAM"/>
</dbReference>
<protein>
    <submittedName>
        <fullName evidence="8">SPASM domain-containing protein</fullName>
    </submittedName>
</protein>
<dbReference type="AlphaFoldDB" id="A0A413Q5T9"/>
<dbReference type="NCBIfam" id="TIGR04085">
    <property type="entry name" value="rSAM_more_4Fe4S"/>
    <property type="match status" value="1"/>
</dbReference>
<evidence type="ECO:0000313" key="10">
    <source>
        <dbReference type="EMBL" id="RHL02564.1"/>
    </source>
</evidence>
<dbReference type="CDD" id="cd01335">
    <property type="entry name" value="Radical_SAM"/>
    <property type="match status" value="1"/>
</dbReference>
<name>A0A413Q5T9_9FIRM</name>
<accession>A0A413Q5T9</accession>
<dbReference type="Proteomes" id="UP000285290">
    <property type="component" value="Unassembled WGS sequence"/>
</dbReference>
<dbReference type="EMBL" id="QSES01000018">
    <property type="protein sequence ID" value="RGZ91374.1"/>
    <property type="molecule type" value="Genomic_DNA"/>
</dbReference>
<dbReference type="RefSeq" id="WP_117996477.1">
    <property type="nucleotide sequence ID" value="NZ_QROF01000012.1"/>
</dbReference>
<dbReference type="InterPro" id="IPR013785">
    <property type="entry name" value="Aldolase_TIM"/>
</dbReference>
<evidence type="ECO:0000256" key="4">
    <source>
        <dbReference type="ARBA" id="ARBA00022723"/>
    </source>
</evidence>
<keyword evidence="5" id="KW-0408">Iron</keyword>
<feature type="domain" description="Radical SAM core" evidence="7">
    <location>
        <begin position="80"/>
        <end position="314"/>
    </location>
</feature>
<keyword evidence="3" id="KW-0949">S-adenosyl-L-methionine</keyword>
<dbReference type="GO" id="GO:0016491">
    <property type="term" value="F:oxidoreductase activity"/>
    <property type="evidence" value="ECO:0007669"/>
    <property type="project" value="InterPro"/>
</dbReference>
<dbReference type="Pfam" id="PF04055">
    <property type="entry name" value="Radical_SAM"/>
    <property type="match status" value="1"/>
</dbReference>
<dbReference type="Proteomes" id="UP000283721">
    <property type="component" value="Unassembled WGS sequence"/>
</dbReference>
<dbReference type="SFLD" id="SFLDG01067">
    <property type="entry name" value="SPASM/twitch_domain_containing"/>
    <property type="match status" value="1"/>
</dbReference>
<dbReference type="SFLD" id="SFLDG01384">
    <property type="entry name" value="thioether_bond_formation_requi"/>
    <property type="match status" value="1"/>
</dbReference>
<evidence type="ECO:0000256" key="5">
    <source>
        <dbReference type="ARBA" id="ARBA00023004"/>
    </source>
</evidence>
<dbReference type="NCBIfam" id="NF038107">
    <property type="entry name" value="rSAM_NF038107"/>
    <property type="match status" value="1"/>
</dbReference>
<evidence type="ECO:0000313" key="13">
    <source>
        <dbReference type="Proteomes" id="UP000286181"/>
    </source>
</evidence>
<organism evidence="8 11">
    <name type="scientific">Agathobacter rectalis</name>
    <dbReference type="NCBI Taxonomy" id="39491"/>
    <lineage>
        <taxon>Bacteria</taxon>
        <taxon>Bacillati</taxon>
        <taxon>Bacillota</taxon>
        <taxon>Clostridia</taxon>
        <taxon>Lachnospirales</taxon>
        <taxon>Lachnospiraceae</taxon>
        <taxon>Agathobacter</taxon>
    </lineage>
</organism>
<dbReference type="SFLD" id="SFLDG01386">
    <property type="entry name" value="main_SPASM_domain-containing"/>
    <property type="match status" value="1"/>
</dbReference>
<comment type="cofactor">
    <cofactor evidence="1">
        <name>[4Fe-4S] cluster</name>
        <dbReference type="ChEBI" id="CHEBI:49883"/>
    </cofactor>
</comment>
<dbReference type="GO" id="GO:0051539">
    <property type="term" value="F:4 iron, 4 sulfur cluster binding"/>
    <property type="evidence" value="ECO:0007669"/>
    <property type="project" value="UniProtKB-KW"/>
</dbReference>
<dbReference type="GO" id="GO:0046872">
    <property type="term" value="F:metal ion binding"/>
    <property type="evidence" value="ECO:0007669"/>
    <property type="project" value="UniProtKB-KW"/>
</dbReference>
<dbReference type="InterPro" id="IPR058240">
    <property type="entry name" value="rSAM_sf"/>
</dbReference>
<gene>
    <name evidence="10" type="ORF">DW038_12905</name>
    <name evidence="9" type="ORF">DW753_00915</name>
    <name evidence="8" type="ORF">DW967_10315</name>
</gene>
<dbReference type="PANTHER" id="PTHR43787:SF3">
    <property type="entry name" value="ARYLSULFATASE REGULATORY PROTEIN"/>
    <property type="match status" value="1"/>
</dbReference>
<dbReference type="InterPro" id="IPR023867">
    <property type="entry name" value="Sulphatase_maturase_rSAM"/>
</dbReference>
<keyword evidence="2" id="KW-0004">4Fe-4S</keyword>
<dbReference type="UniPathway" id="UPA00782"/>
<sequence length="439" mass="50780">MKYSRYNMILPCQNKNILFNTLTGECFIVNEDEKKAIEEENVNLTNKELYQDFLEKKVIVEDDFDELKIFEYFHNKSKFNYNCLIYTVLLTWACNLKCVYCYEGAGENRHFSMNKEIADRVIKFMERDAEDKRPKFISIMLFGGEPLVNFPIGKYILEKMSTFCEEHNIILVSAIVTNGTLITDDIIKTLIENNCKYVQITLDGPPEIHNQRRVAKNGKETFDVIIDNLIKLRSYKNQLPVVIRVNVDKNNIREIPALMKILREKGLTDFNIDFGIVHGGTESCTSYESNCYVEDEVGNLLENLWKEAAKVGFNSKVKLMRKWTYCGLNCDNNYTISPEGEVYKCWEHAGEPEHLMGTIDEKGEIENQTYKFYEWMTRNPLDAKECRECVYLPACGGGCGAISYNETNSYTGKGCFKIKGCIEKQVINYVSEILKKDIK</sequence>
<dbReference type="PROSITE" id="PS51918">
    <property type="entry name" value="RADICAL_SAM"/>
    <property type="match status" value="1"/>
</dbReference>
<evidence type="ECO:0000313" key="8">
    <source>
        <dbReference type="EMBL" id="RGZ91374.1"/>
    </source>
</evidence>
<comment type="caution">
    <text evidence="8">The sequence shown here is derived from an EMBL/GenBank/DDBJ whole genome shotgun (WGS) entry which is preliminary data.</text>
</comment>
<proteinExistence type="predicted"/>
<dbReference type="SFLD" id="SFLDS00029">
    <property type="entry name" value="Radical_SAM"/>
    <property type="match status" value="1"/>
</dbReference>
<dbReference type="InterPro" id="IPR023885">
    <property type="entry name" value="4Fe4S-binding_SPASM_dom"/>
</dbReference>
<evidence type="ECO:0000313" key="9">
    <source>
        <dbReference type="EMBL" id="RHE34709.1"/>
    </source>
</evidence>
<evidence type="ECO:0000256" key="2">
    <source>
        <dbReference type="ARBA" id="ARBA00022485"/>
    </source>
</evidence>
<evidence type="ECO:0000313" key="12">
    <source>
        <dbReference type="Proteomes" id="UP000285290"/>
    </source>
</evidence>
<evidence type="ECO:0000256" key="1">
    <source>
        <dbReference type="ARBA" id="ARBA00001966"/>
    </source>
</evidence>